<keyword evidence="2 5" id="KW-0812">Transmembrane</keyword>
<comment type="caution">
    <text evidence="6">The sequence shown here is derived from an EMBL/GenBank/DDBJ whole genome shotgun (WGS) entry which is preliminary data.</text>
</comment>
<sequence>MNTVGNMYHDMIHMLHLDEKGVHEHHQTHVTEAVVLFGRVFFSAIFLFSAPRHFSSGTIDYAVAQGVPLASLLVPLSGIIAFVGALSVLFGYHARIGGWLLVLFLVPVTLMMHAFWKVDDPVMAQTQMVMFMKNLAMLGGALLITQFGSGPLSLDSRHHQDIF</sequence>
<evidence type="ECO:0000313" key="7">
    <source>
        <dbReference type="Proteomes" id="UP000556026"/>
    </source>
</evidence>
<organism evidence="6 7">
    <name type="scientific">Geomonas silvestris</name>
    <dbReference type="NCBI Taxonomy" id="2740184"/>
    <lineage>
        <taxon>Bacteria</taxon>
        <taxon>Pseudomonadati</taxon>
        <taxon>Thermodesulfobacteriota</taxon>
        <taxon>Desulfuromonadia</taxon>
        <taxon>Geobacterales</taxon>
        <taxon>Geobacteraceae</taxon>
        <taxon>Geomonas</taxon>
    </lineage>
</organism>
<dbReference type="RefSeq" id="WP_198424527.1">
    <property type="nucleotide sequence ID" value="NZ_BLXX01000001.1"/>
</dbReference>
<name>A0A6V8MDT3_9BACT</name>
<evidence type="ECO:0000256" key="3">
    <source>
        <dbReference type="ARBA" id="ARBA00022989"/>
    </source>
</evidence>
<dbReference type="InterPro" id="IPR002995">
    <property type="entry name" value="Surf4"/>
</dbReference>
<gene>
    <name evidence="6" type="ORF">GMST_04830</name>
</gene>
<feature type="transmembrane region" description="Helical" evidence="5">
    <location>
        <begin position="69"/>
        <end position="92"/>
    </location>
</feature>
<dbReference type="GO" id="GO:0016020">
    <property type="term" value="C:membrane"/>
    <property type="evidence" value="ECO:0007669"/>
    <property type="project" value="UniProtKB-SubCell"/>
</dbReference>
<keyword evidence="3 5" id="KW-1133">Transmembrane helix</keyword>
<dbReference type="EMBL" id="BLXX01000001">
    <property type="protein sequence ID" value="GFO58158.1"/>
    <property type="molecule type" value="Genomic_DNA"/>
</dbReference>
<accession>A0A6V8MDT3</accession>
<evidence type="ECO:0000313" key="6">
    <source>
        <dbReference type="EMBL" id="GFO58158.1"/>
    </source>
</evidence>
<evidence type="ECO:0000256" key="5">
    <source>
        <dbReference type="SAM" id="Phobius"/>
    </source>
</evidence>
<evidence type="ECO:0000256" key="4">
    <source>
        <dbReference type="ARBA" id="ARBA00023136"/>
    </source>
</evidence>
<comment type="subcellular location">
    <subcellularLocation>
        <location evidence="1">Membrane</location>
        <topology evidence="1">Multi-pass membrane protein</topology>
    </subcellularLocation>
</comment>
<dbReference type="Pfam" id="PF02077">
    <property type="entry name" value="SURF4"/>
    <property type="match status" value="1"/>
</dbReference>
<dbReference type="Proteomes" id="UP000556026">
    <property type="component" value="Unassembled WGS sequence"/>
</dbReference>
<evidence type="ECO:0008006" key="8">
    <source>
        <dbReference type="Google" id="ProtNLM"/>
    </source>
</evidence>
<proteinExistence type="predicted"/>
<keyword evidence="4 5" id="KW-0472">Membrane</keyword>
<reference evidence="7" key="1">
    <citation type="submission" date="2020-06" db="EMBL/GenBank/DDBJ databases">
        <title>Draft genomic sequence of Geomonas sp. Red330.</title>
        <authorList>
            <person name="Itoh H."/>
            <person name="Zhenxing X."/>
            <person name="Ushijima N."/>
            <person name="Masuda Y."/>
            <person name="Shiratori Y."/>
            <person name="Senoo K."/>
        </authorList>
    </citation>
    <scope>NUCLEOTIDE SEQUENCE [LARGE SCALE GENOMIC DNA]</scope>
    <source>
        <strain evidence="7">Red330</strain>
    </source>
</reference>
<protein>
    <recommendedName>
        <fullName evidence="8">DoxX family protein</fullName>
    </recommendedName>
</protein>
<feature type="transmembrane region" description="Helical" evidence="5">
    <location>
        <begin position="99"/>
        <end position="116"/>
    </location>
</feature>
<evidence type="ECO:0000256" key="1">
    <source>
        <dbReference type="ARBA" id="ARBA00004141"/>
    </source>
</evidence>
<keyword evidence="7" id="KW-1185">Reference proteome</keyword>
<dbReference type="AlphaFoldDB" id="A0A6V8MDT3"/>
<evidence type="ECO:0000256" key="2">
    <source>
        <dbReference type="ARBA" id="ARBA00022692"/>
    </source>
</evidence>
<feature type="transmembrane region" description="Helical" evidence="5">
    <location>
        <begin position="136"/>
        <end position="154"/>
    </location>
</feature>
<feature type="transmembrane region" description="Helical" evidence="5">
    <location>
        <begin position="30"/>
        <end position="49"/>
    </location>
</feature>